<proteinExistence type="predicted"/>
<evidence type="ECO:0000256" key="1">
    <source>
        <dbReference type="SAM" id="MobiDB-lite"/>
    </source>
</evidence>
<evidence type="ECO:0000313" key="2">
    <source>
        <dbReference type="EMBL" id="KAG2299128.1"/>
    </source>
</evidence>
<keyword evidence="3" id="KW-1185">Reference proteome</keyword>
<comment type="caution">
    <text evidence="2">The sequence shown here is derived from an EMBL/GenBank/DDBJ whole genome shotgun (WGS) entry which is preliminary data.</text>
</comment>
<dbReference type="EMBL" id="JAAMPC010000008">
    <property type="protein sequence ID" value="KAG2299128.1"/>
    <property type="molecule type" value="Genomic_DNA"/>
</dbReference>
<gene>
    <name evidence="2" type="ORF">Bca52824_035600</name>
</gene>
<sequence>MYCGGRGSHRASRCPSKFADAGSGSSKRHSSSHSSSDDSSANEVITPEEEFEVEEDAKDAYSEALCGSLRPLNIPIPKRPEQDPSADSPIFCQARSSRDRPFSWNSFTVERIGGGAPSISSRLPASWRLDAA</sequence>
<dbReference type="AlphaFoldDB" id="A0A8X7S3I6"/>
<feature type="compositionally biased region" description="Acidic residues" evidence="1">
    <location>
        <begin position="46"/>
        <end position="57"/>
    </location>
</feature>
<organism evidence="2 3">
    <name type="scientific">Brassica carinata</name>
    <name type="common">Ethiopian mustard</name>
    <name type="synonym">Abyssinian cabbage</name>
    <dbReference type="NCBI Taxonomy" id="52824"/>
    <lineage>
        <taxon>Eukaryota</taxon>
        <taxon>Viridiplantae</taxon>
        <taxon>Streptophyta</taxon>
        <taxon>Embryophyta</taxon>
        <taxon>Tracheophyta</taxon>
        <taxon>Spermatophyta</taxon>
        <taxon>Magnoliopsida</taxon>
        <taxon>eudicotyledons</taxon>
        <taxon>Gunneridae</taxon>
        <taxon>Pentapetalae</taxon>
        <taxon>rosids</taxon>
        <taxon>malvids</taxon>
        <taxon>Brassicales</taxon>
        <taxon>Brassicaceae</taxon>
        <taxon>Brassiceae</taxon>
        <taxon>Brassica</taxon>
    </lineage>
</organism>
<feature type="region of interest" description="Disordered" evidence="1">
    <location>
        <begin position="1"/>
        <end position="58"/>
    </location>
</feature>
<accession>A0A8X7S3I6</accession>
<name>A0A8X7S3I6_BRACI</name>
<protein>
    <submittedName>
        <fullName evidence="2">Uncharacterized protein</fullName>
    </submittedName>
</protein>
<evidence type="ECO:0000313" key="3">
    <source>
        <dbReference type="Proteomes" id="UP000886595"/>
    </source>
</evidence>
<reference evidence="2 3" key="1">
    <citation type="submission" date="2020-02" db="EMBL/GenBank/DDBJ databases">
        <authorList>
            <person name="Ma Q."/>
            <person name="Huang Y."/>
            <person name="Song X."/>
            <person name="Pei D."/>
        </authorList>
    </citation>
    <scope>NUCLEOTIDE SEQUENCE [LARGE SCALE GENOMIC DNA]</scope>
    <source>
        <strain evidence="2">Sxm20200214</strain>
        <tissue evidence="2">Leaf</tissue>
    </source>
</reference>
<dbReference type="Proteomes" id="UP000886595">
    <property type="component" value="Unassembled WGS sequence"/>
</dbReference>